<feature type="chain" id="PRO_5045173815" description="Lipoprotein" evidence="2">
    <location>
        <begin position="24"/>
        <end position="213"/>
    </location>
</feature>
<reference evidence="3 4" key="1">
    <citation type="submission" date="2023-07" db="EMBL/GenBank/DDBJ databases">
        <title>Comparative genomics of wheat-associated soil bacteria to identify genetic determinants of phenazine resistance.</title>
        <authorList>
            <person name="Mouncey N."/>
        </authorList>
    </citation>
    <scope>NUCLEOTIDE SEQUENCE [LARGE SCALE GENOMIC DNA]</scope>
    <source>
        <strain evidence="3 4">W2I7</strain>
    </source>
</reference>
<evidence type="ECO:0000313" key="3">
    <source>
        <dbReference type="EMBL" id="MDQ0644677.1"/>
    </source>
</evidence>
<accession>A0ABU0PCN2</accession>
<evidence type="ECO:0000313" key="4">
    <source>
        <dbReference type="Proteomes" id="UP001239085"/>
    </source>
</evidence>
<dbReference type="Proteomes" id="UP001239085">
    <property type="component" value="Unassembled WGS sequence"/>
</dbReference>
<organism evidence="3 4">
    <name type="scientific">Microbacterium murale</name>
    <dbReference type="NCBI Taxonomy" id="1081040"/>
    <lineage>
        <taxon>Bacteria</taxon>
        <taxon>Bacillati</taxon>
        <taxon>Actinomycetota</taxon>
        <taxon>Actinomycetes</taxon>
        <taxon>Micrococcales</taxon>
        <taxon>Microbacteriaceae</taxon>
        <taxon>Microbacterium</taxon>
    </lineage>
</organism>
<gene>
    <name evidence="3" type="ORF">QFZ46_002837</name>
</gene>
<evidence type="ECO:0008006" key="5">
    <source>
        <dbReference type="Google" id="ProtNLM"/>
    </source>
</evidence>
<comment type="caution">
    <text evidence="3">The sequence shown here is derived from an EMBL/GenBank/DDBJ whole genome shotgun (WGS) entry which is preliminary data.</text>
</comment>
<keyword evidence="2" id="KW-0732">Signal</keyword>
<keyword evidence="4" id="KW-1185">Reference proteome</keyword>
<evidence type="ECO:0000256" key="2">
    <source>
        <dbReference type="SAM" id="SignalP"/>
    </source>
</evidence>
<feature type="region of interest" description="Disordered" evidence="1">
    <location>
        <begin position="173"/>
        <end position="213"/>
    </location>
</feature>
<feature type="signal peptide" evidence="2">
    <location>
        <begin position="1"/>
        <end position="23"/>
    </location>
</feature>
<sequence length="213" mass="23094">MRPRRWGLIAVSVSALLVLSGCGESVSDEDLFEQARTVNLEYKAAVAEVQLQILDGDWRILGYGDAPSACGDGSYQFDLTRGTPEGWRIDGTPAEAAHRIGAWLDENGWTDIKTRTYTGDVPNVAIQAAKPDAHVQRITIDFSPGELFDSATVYADSTCEPGDAQTLSELTLPGTAGDRPELQKLPPAEHPAAPPIFGYNEDGTARYWPDESE</sequence>
<proteinExistence type="predicted"/>
<name>A0ABU0PCN2_9MICO</name>
<evidence type="ECO:0000256" key="1">
    <source>
        <dbReference type="SAM" id="MobiDB-lite"/>
    </source>
</evidence>
<dbReference type="EMBL" id="JAUSXK010000001">
    <property type="protein sequence ID" value="MDQ0644677.1"/>
    <property type="molecule type" value="Genomic_DNA"/>
</dbReference>
<dbReference type="PROSITE" id="PS51257">
    <property type="entry name" value="PROKAR_LIPOPROTEIN"/>
    <property type="match status" value="1"/>
</dbReference>
<protein>
    <recommendedName>
        <fullName evidence="5">Lipoprotein</fullName>
    </recommendedName>
</protein>